<organism evidence="1 2">
    <name type="scientific">Demequina activiva</name>
    <dbReference type="NCBI Taxonomy" id="1582364"/>
    <lineage>
        <taxon>Bacteria</taxon>
        <taxon>Bacillati</taxon>
        <taxon>Actinomycetota</taxon>
        <taxon>Actinomycetes</taxon>
        <taxon>Micrococcales</taxon>
        <taxon>Demequinaceae</taxon>
        <taxon>Demequina</taxon>
    </lineage>
</organism>
<dbReference type="EMBL" id="BONR01000004">
    <property type="protein sequence ID" value="GIG55161.1"/>
    <property type="molecule type" value="Genomic_DNA"/>
</dbReference>
<keyword evidence="2" id="KW-1185">Reference proteome</keyword>
<protein>
    <submittedName>
        <fullName evidence="1">Uncharacterized protein</fullName>
    </submittedName>
</protein>
<accession>A0A919Q5C6</accession>
<gene>
    <name evidence="1" type="ORF">Dac01nite_19130</name>
</gene>
<dbReference type="AlphaFoldDB" id="A0A919Q5C6"/>
<evidence type="ECO:0000313" key="1">
    <source>
        <dbReference type="EMBL" id="GIG55161.1"/>
    </source>
</evidence>
<evidence type="ECO:0000313" key="2">
    <source>
        <dbReference type="Proteomes" id="UP000652354"/>
    </source>
</evidence>
<dbReference type="RefSeq" id="WP_203656376.1">
    <property type="nucleotide sequence ID" value="NZ_BONR01000004.1"/>
</dbReference>
<comment type="caution">
    <text evidence="1">The sequence shown here is derived from an EMBL/GenBank/DDBJ whole genome shotgun (WGS) entry which is preliminary data.</text>
</comment>
<name>A0A919Q5C6_9MICO</name>
<sequence length="50" mass="5378">MTTWRATHDALVRERGRALFGYASTPTGDGTAADGDVVVPFTRALLAAWQ</sequence>
<dbReference type="Proteomes" id="UP000652354">
    <property type="component" value="Unassembled WGS sequence"/>
</dbReference>
<reference evidence="1" key="1">
    <citation type="submission" date="2021-01" db="EMBL/GenBank/DDBJ databases">
        <title>Whole genome shotgun sequence of Demequina activiva NBRC 110675.</title>
        <authorList>
            <person name="Komaki H."/>
            <person name="Tamura T."/>
        </authorList>
    </citation>
    <scope>NUCLEOTIDE SEQUENCE</scope>
    <source>
        <strain evidence="1">NBRC 110675</strain>
    </source>
</reference>
<proteinExistence type="predicted"/>